<evidence type="ECO:0000313" key="1">
    <source>
        <dbReference type="EMBL" id="KKK65211.1"/>
    </source>
</evidence>
<sequence length="67" mass="7915">MYYPHKLSTSEFMTLISEIKEKLKITKLYTCSKPPTHILSASEFSRFKLWLLNRLDEIETLIVNNIP</sequence>
<protein>
    <submittedName>
        <fullName evidence="1">Uncharacterized protein</fullName>
    </submittedName>
</protein>
<name>A0A0F8ZZ46_9ZZZZ</name>
<reference evidence="1" key="1">
    <citation type="journal article" date="2015" name="Nature">
        <title>Complex archaea that bridge the gap between prokaryotes and eukaryotes.</title>
        <authorList>
            <person name="Spang A."/>
            <person name="Saw J.H."/>
            <person name="Jorgensen S.L."/>
            <person name="Zaremba-Niedzwiedzka K."/>
            <person name="Martijn J."/>
            <person name="Lind A.E."/>
            <person name="van Eijk R."/>
            <person name="Schleper C."/>
            <person name="Guy L."/>
            <person name="Ettema T.J."/>
        </authorList>
    </citation>
    <scope>NUCLEOTIDE SEQUENCE</scope>
</reference>
<organism evidence="1">
    <name type="scientific">marine sediment metagenome</name>
    <dbReference type="NCBI Taxonomy" id="412755"/>
    <lineage>
        <taxon>unclassified sequences</taxon>
        <taxon>metagenomes</taxon>
        <taxon>ecological metagenomes</taxon>
    </lineage>
</organism>
<dbReference type="AlphaFoldDB" id="A0A0F8ZZ46"/>
<gene>
    <name evidence="1" type="ORF">LCGC14_2976440</name>
</gene>
<proteinExistence type="predicted"/>
<comment type="caution">
    <text evidence="1">The sequence shown here is derived from an EMBL/GenBank/DDBJ whole genome shotgun (WGS) entry which is preliminary data.</text>
</comment>
<dbReference type="EMBL" id="LAZR01060665">
    <property type="protein sequence ID" value="KKK65211.1"/>
    <property type="molecule type" value="Genomic_DNA"/>
</dbReference>
<accession>A0A0F8ZZ46</accession>